<feature type="region of interest" description="Disordered" evidence="1">
    <location>
        <begin position="126"/>
        <end position="153"/>
    </location>
</feature>
<name>A0A8S1GTP1_9PELO</name>
<comment type="caution">
    <text evidence="3">The sequence shown here is derived from an EMBL/GenBank/DDBJ whole genome shotgun (WGS) entry which is preliminary data.</text>
</comment>
<evidence type="ECO:0000313" key="3">
    <source>
        <dbReference type="EMBL" id="CAD6186238.1"/>
    </source>
</evidence>
<protein>
    <recommendedName>
        <fullName evidence="5">Secreted RxLR effector peptide protein</fullName>
    </recommendedName>
</protein>
<keyword evidence="4" id="KW-1185">Reference proteome</keyword>
<reference evidence="3" key="1">
    <citation type="submission" date="2020-10" db="EMBL/GenBank/DDBJ databases">
        <authorList>
            <person name="Kikuchi T."/>
        </authorList>
    </citation>
    <scope>NUCLEOTIDE SEQUENCE</scope>
    <source>
        <strain evidence="3">NKZ352</strain>
    </source>
</reference>
<accession>A0A8S1GTP1</accession>
<feature type="chain" id="PRO_5035760691" description="Secreted RxLR effector peptide protein" evidence="2">
    <location>
        <begin position="18"/>
        <end position="187"/>
    </location>
</feature>
<dbReference type="EMBL" id="CAJGYM010000004">
    <property type="protein sequence ID" value="CAD6186238.1"/>
    <property type="molecule type" value="Genomic_DNA"/>
</dbReference>
<gene>
    <name evidence="3" type="ORF">CAUJ_LOCUS2157</name>
</gene>
<proteinExistence type="predicted"/>
<evidence type="ECO:0000256" key="2">
    <source>
        <dbReference type="SAM" id="SignalP"/>
    </source>
</evidence>
<organism evidence="3 4">
    <name type="scientific">Caenorhabditis auriculariae</name>
    <dbReference type="NCBI Taxonomy" id="2777116"/>
    <lineage>
        <taxon>Eukaryota</taxon>
        <taxon>Metazoa</taxon>
        <taxon>Ecdysozoa</taxon>
        <taxon>Nematoda</taxon>
        <taxon>Chromadorea</taxon>
        <taxon>Rhabditida</taxon>
        <taxon>Rhabditina</taxon>
        <taxon>Rhabditomorpha</taxon>
        <taxon>Rhabditoidea</taxon>
        <taxon>Rhabditidae</taxon>
        <taxon>Peloderinae</taxon>
        <taxon>Caenorhabditis</taxon>
    </lineage>
</organism>
<feature type="compositionally biased region" description="Polar residues" evidence="1">
    <location>
        <begin position="131"/>
        <end position="145"/>
    </location>
</feature>
<evidence type="ECO:0000313" key="4">
    <source>
        <dbReference type="Proteomes" id="UP000835052"/>
    </source>
</evidence>
<dbReference type="Proteomes" id="UP000835052">
    <property type="component" value="Unassembled WGS sequence"/>
</dbReference>
<evidence type="ECO:0008006" key="5">
    <source>
        <dbReference type="Google" id="ProtNLM"/>
    </source>
</evidence>
<dbReference type="AlphaFoldDB" id="A0A8S1GTP1"/>
<evidence type="ECO:0000256" key="1">
    <source>
        <dbReference type="SAM" id="MobiDB-lite"/>
    </source>
</evidence>
<keyword evidence="2" id="KW-0732">Signal</keyword>
<sequence>MRFLWTLVAVGAVVVFAKDAPSRFLDQMTLAILRGDVETSPKAPGTKETEVFLNQTYTRITNQDLMKAKNSLKWLSTALTTGNPKNFDIAIRAASLLWDGHASLKKLYWILRVFFDPGFFNPYSSDDEKNPNSSADEGNDSTPSENDYFPLEDEELEKRRVELCFGKWGKRFEKRNKSLFSMICKKN</sequence>
<feature type="signal peptide" evidence="2">
    <location>
        <begin position="1"/>
        <end position="17"/>
    </location>
</feature>